<dbReference type="EMBL" id="BAABGZ010000013">
    <property type="protein sequence ID" value="GAA4352108.1"/>
    <property type="molecule type" value="Genomic_DNA"/>
</dbReference>
<accession>A0ABP8I634</accession>
<sequence length="84" mass="9674">MDTAGSFRLTANGFHSAATNAANTQAYAQSNQTSTDTCAHYGQTSRIRNLSNSLQQQREKHKKKEKWEKRKKRKETARNLRARY</sequence>
<feature type="region of interest" description="Disordered" evidence="1">
    <location>
        <begin position="48"/>
        <end position="84"/>
    </location>
</feature>
<evidence type="ECO:0000313" key="3">
    <source>
        <dbReference type="Proteomes" id="UP001501153"/>
    </source>
</evidence>
<name>A0ABP8I634_9BACT</name>
<evidence type="ECO:0000313" key="2">
    <source>
        <dbReference type="EMBL" id="GAA4352108.1"/>
    </source>
</evidence>
<gene>
    <name evidence="2" type="ORF">GCM10023185_11450</name>
</gene>
<reference evidence="3" key="1">
    <citation type="journal article" date="2019" name="Int. J. Syst. Evol. Microbiol.">
        <title>The Global Catalogue of Microorganisms (GCM) 10K type strain sequencing project: providing services to taxonomists for standard genome sequencing and annotation.</title>
        <authorList>
            <consortium name="The Broad Institute Genomics Platform"/>
            <consortium name="The Broad Institute Genome Sequencing Center for Infectious Disease"/>
            <person name="Wu L."/>
            <person name="Ma J."/>
        </authorList>
    </citation>
    <scope>NUCLEOTIDE SEQUENCE [LARGE SCALE GENOMIC DNA]</scope>
    <source>
        <strain evidence="3">JCM 17923</strain>
    </source>
</reference>
<keyword evidence="3" id="KW-1185">Reference proteome</keyword>
<organism evidence="2 3">
    <name type="scientific">Hymenobacter saemangeumensis</name>
    <dbReference type="NCBI Taxonomy" id="1084522"/>
    <lineage>
        <taxon>Bacteria</taxon>
        <taxon>Pseudomonadati</taxon>
        <taxon>Bacteroidota</taxon>
        <taxon>Cytophagia</taxon>
        <taxon>Cytophagales</taxon>
        <taxon>Hymenobacteraceae</taxon>
        <taxon>Hymenobacter</taxon>
    </lineage>
</organism>
<evidence type="ECO:0000256" key="1">
    <source>
        <dbReference type="SAM" id="MobiDB-lite"/>
    </source>
</evidence>
<comment type="caution">
    <text evidence="2">The sequence shown here is derived from an EMBL/GenBank/DDBJ whole genome shotgun (WGS) entry which is preliminary data.</text>
</comment>
<dbReference type="Proteomes" id="UP001501153">
    <property type="component" value="Unassembled WGS sequence"/>
</dbReference>
<evidence type="ECO:0008006" key="4">
    <source>
        <dbReference type="Google" id="ProtNLM"/>
    </source>
</evidence>
<proteinExistence type="predicted"/>
<feature type="compositionally biased region" description="Basic residues" evidence="1">
    <location>
        <begin position="59"/>
        <end position="84"/>
    </location>
</feature>
<protein>
    <recommendedName>
        <fullName evidence="4">BZIP domain-containing protein</fullName>
    </recommendedName>
</protein>